<keyword evidence="2" id="KW-0472">Membrane</keyword>
<evidence type="ECO:0000259" key="3">
    <source>
        <dbReference type="Pfam" id="PF13529"/>
    </source>
</evidence>
<dbReference type="Gene3D" id="3.90.70.10">
    <property type="entry name" value="Cysteine proteinases"/>
    <property type="match status" value="1"/>
</dbReference>
<sequence length="256" mass="27857">MTIKRLSSIVAIFIIVVVIISVAVLYKQEGRSVSVNSPSITPSLSEKPAPITPAPSLSPSKSPVATSSLSLAVPFTPQAPTGNWDLLHNEACEEASAIMVGAYFSGDTRKVIPAIEVEEEISTLTQWEESHFGYHLDTTALETAEMIRSVYGLKVSIVNNFTEKEIKEALSANKVIIIPVNGRKLGNPNYKQPGPIYHMLVIRGYTATKIITNDSGTRNGENYSYLFSTINNATADWDHATNTIDESKSVMIVVSK</sequence>
<accession>A0A0G0RMN1</accession>
<evidence type="ECO:0000256" key="2">
    <source>
        <dbReference type="SAM" id="Phobius"/>
    </source>
</evidence>
<keyword evidence="2" id="KW-0812">Transmembrane</keyword>
<dbReference type="AlphaFoldDB" id="A0A0G0RMN1"/>
<dbReference type="Pfam" id="PF13529">
    <property type="entry name" value="Peptidase_C39_2"/>
    <property type="match status" value="1"/>
</dbReference>
<comment type="caution">
    <text evidence="4">The sequence shown here is derived from an EMBL/GenBank/DDBJ whole genome shotgun (WGS) entry which is preliminary data.</text>
</comment>
<protein>
    <recommendedName>
        <fullName evidence="3">Peptidase C39-like domain-containing protein</fullName>
    </recommendedName>
</protein>
<feature type="transmembrane region" description="Helical" evidence="2">
    <location>
        <begin position="6"/>
        <end position="26"/>
    </location>
</feature>
<proteinExistence type="predicted"/>
<gene>
    <name evidence="4" type="ORF">UT53_C0007G0003</name>
</gene>
<evidence type="ECO:0000256" key="1">
    <source>
        <dbReference type="SAM" id="MobiDB-lite"/>
    </source>
</evidence>
<dbReference type="EMBL" id="LBXD01000007">
    <property type="protein sequence ID" value="KKR23785.1"/>
    <property type="molecule type" value="Genomic_DNA"/>
</dbReference>
<feature type="compositionally biased region" description="Polar residues" evidence="1">
    <location>
        <begin position="34"/>
        <end position="44"/>
    </location>
</feature>
<name>A0A0G0RMN1_9BACT</name>
<dbReference type="InterPro" id="IPR039564">
    <property type="entry name" value="Peptidase_C39-like"/>
</dbReference>
<feature type="region of interest" description="Disordered" evidence="1">
    <location>
        <begin position="34"/>
        <end position="62"/>
    </location>
</feature>
<evidence type="ECO:0000313" key="5">
    <source>
        <dbReference type="Proteomes" id="UP000034764"/>
    </source>
</evidence>
<evidence type="ECO:0000313" key="4">
    <source>
        <dbReference type="EMBL" id="KKR23785.1"/>
    </source>
</evidence>
<feature type="domain" description="Peptidase C39-like" evidence="3">
    <location>
        <begin position="71"/>
        <end position="215"/>
    </location>
</feature>
<dbReference type="Proteomes" id="UP000034764">
    <property type="component" value="Unassembled WGS sequence"/>
</dbReference>
<organism evidence="4 5">
    <name type="scientific">Candidatus Yanofskybacteria bacterium GW2011_GWD2_39_48</name>
    <dbReference type="NCBI Taxonomy" id="1619031"/>
    <lineage>
        <taxon>Bacteria</taxon>
        <taxon>Candidatus Yanofskyibacteriota</taxon>
    </lineage>
</organism>
<keyword evidence="2" id="KW-1133">Transmembrane helix</keyword>
<reference evidence="4 5" key="1">
    <citation type="journal article" date="2015" name="Nature">
        <title>rRNA introns, odd ribosomes, and small enigmatic genomes across a large radiation of phyla.</title>
        <authorList>
            <person name="Brown C.T."/>
            <person name="Hug L.A."/>
            <person name="Thomas B.C."/>
            <person name="Sharon I."/>
            <person name="Castelle C.J."/>
            <person name="Singh A."/>
            <person name="Wilkins M.J."/>
            <person name="Williams K.H."/>
            <person name="Banfield J.F."/>
        </authorList>
    </citation>
    <scope>NUCLEOTIDE SEQUENCE [LARGE SCALE GENOMIC DNA]</scope>
</reference>